<evidence type="ECO:0000313" key="1">
    <source>
        <dbReference type="EnsemblMetazoa" id="Aqu2.1.10705_001"/>
    </source>
</evidence>
<dbReference type="InParanoid" id="A0A1X7T8H2"/>
<organism evidence="1">
    <name type="scientific">Amphimedon queenslandica</name>
    <name type="common">Sponge</name>
    <dbReference type="NCBI Taxonomy" id="400682"/>
    <lineage>
        <taxon>Eukaryota</taxon>
        <taxon>Metazoa</taxon>
        <taxon>Porifera</taxon>
        <taxon>Demospongiae</taxon>
        <taxon>Heteroscleromorpha</taxon>
        <taxon>Haplosclerida</taxon>
        <taxon>Niphatidae</taxon>
        <taxon>Amphimedon</taxon>
    </lineage>
</organism>
<protein>
    <submittedName>
        <fullName evidence="1">Uncharacterized protein</fullName>
    </submittedName>
</protein>
<name>A0A1X7T8H2_AMPQE</name>
<sequence length="101" mass="11752">LIGPYFGDLIKGTGKLFPDILRFIINMVSSIDEHLHELSVPVTNEIQQVKNYKSLLKDLYQHCMIPLTLLLEYTSSSFHRSEDLTLFWLRLPLLCQLVYVN</sequence>
<dbReference type="EnsemblMetazoa" id="Aqu2.1.10705_001">
    <property type="protein sequence ID" value="Aqu2.1.10705_001"/>
    <property type="gene ID" value="Aqu2.1.10705"/>
</dbReference>
<reference evidence="1" key="1">
    <citation type="submission" date="2017-05" db="UniProtKB">
        <authorList>
            <consortium name="EnsemblMetazoa"/>
        </authorList>
    </citation>
    <scope>IDENTIFICATION</scope>
</reference>
<proteinExistence type="predicted"/>
<accession>A0A1X7T8H2</accession>
<dbReference type="AlphaFoldDB" id="A0A1X7T8H2"/>